<dbReference type="CDD" id="cd00143">
    <property type="entry name" value="PP2Cc"/>
    <property type="match status" value="1"/>
</dbReference>
<comment type="caution">
    <text evidence="7">The sequence shown here is derived from an EMBL/GenBank/DDBJ whole genome shotgun (WGS) entry which is preliminary data.</text>
</comment>
<feature type="compositionally biased region" description="Polar residues" evidence="5">
    <location>
        <begin position="160"/>
        <end position="175"/>
    </location>
</feature>
<dbReference type="SUPFAM" id="SSF81606">
    <property type="entry name" value="PP2C-like"/>
    <property type="match status" value="1"/>
</dbReference>
<evidence type="ECO:0000256" key="5">
    <source>
        <dbReference type="SAM" id="MobiDB-lite"/>
    </source>
</evidence>
<accession>A0AAN7U0M7</accession>
<dbReference type="PROSITE" id="PS51746">
    <property type="entry name" value="PPM_2"/>
    <property type="match status" value="1"/>
</dbReference>
<dbReference type="InterPro" id="IPR000222">
    <property type="entry name" value="PP2C_BS"/>
</dbReference>
<dbReference type="AlphaFoldDB" id="A0AAN7U0M7"/>
<feature type="region of interest" description="Disordered" evidence="5">
    <location>
        <begin position="188"/>
        <end position="252"/>
    </location>
</feature>
<dbReference type="GO" id="GO:0046872">
    <property type="term" value="F:metal ion binding"/>
    <property type="evidence" value="ECO:0007669"/>
    <property type="project" value="UniProtKB-KW"/>
</dbReference>
<feature type="compositionally biased region" description="Low complexity" evidence="5">
    <location>
        <begin position="31"/>
        <end position="50"/>
    </location>
</feature>
<dbReference type="InterPro" id="IPR036457">
    <property type="entry name" value="PPM-type-like_dom_sf"/>
</dbReference>
<proteinExistence type="inferred from homology"/>
<evidence type="ECO:0000313" key="7">
    <source>
        <dbReference type="EMBL" id="KAK5579537.1"/>
    </source>
</evidence>
<feature type="compositionally biased region" description="Basic and acidic residues" evidence="5">
    <location>
        <begin position="137"/>
        <end position="158"/>
    </location>
</feature>
<comment type="similarity">
    <text evidence="4">Belongs to the PP2C family.</text>
</comment>
<feature type="compositionally biased region" description="Low complexity" evidence="5">
    <location>
        <begin position="190"/>
        <end position="213"/>
    </location>
</feature>
<feature type="domain" description="PPM-type phosphatase" evidence="6">
    <location>
        <begin position="256"/>
        <end position="533"/>
    </location>
</feature>
<keyword evidence="8" id="KW-1185">Reference proteome</keyword>
<reference evidence="7 8" key="1">
    <citation type="submission" date="2023-11" db="EMBL/GenBank/DDBJ databases">
        <title>Dfirmibasis_genome.</title>
        <authorList>
            <person name="Edelbroek B."/>
            <person name="Kjellin J."/>
            <person name="Jerlstrom-Hultqvist J."/>
            <person name="Soderbom F."/>
        </authorList>
    </citation>
    <scope>NUCLEOTIDE SEQUENCE [LARGE SCALE GENOMIC DNA]</scope>
    <source>
        <strain evidence="7 8">TNS-C-14</strain>
    </source>
</reference>
<feature type="compositionally biased region" description="Basic and acidic residues" evidence="5">
    <location>
        <begin position="69"/>
        <end position="81"/>
    </location>
</feature>
<dbReference type="EMBL" id="JAVFKY010000003">
    <property type="protein sequence ID" value="KAK5579537.1"/>
    <property type="molecule type" value="Genomic_DNA"/>
</dbReference>
<dbReference type="InterPro" id="IPR001932">
    <property type="entry name" value="PPM-type_phosphatase-like_dom"/>
</dbReference>
<dbReference type="PROSITE" id="PS01032">
    <property type="entry name" value="PPM_1"/>
    <property type="match status" value="1"/>
</dbReference>
<dbReference type="Pfam" id="PF00481">
    <property type="entry name" value="PP2C"/>
    <property type="match status" value="1"/>
</dbReference>
<evidence type="ECO:0000256" key="3">
    <source>
        <dbReference type="ARBA" id="ARBA00022912"/>
    </source>
</evidence>
<feature type="compositionally biased region" description="Low complexity" evidence="5">
    <location>
        <begin position="94"/>
        <end position="108"/>
    </location>
</feature>
<keyword evidence="1" id="KW-0479">Metal-binding</keyword>
<evidence type="ECO:0000256" key="2">
    <source>
        <dbReference type="ARBA" id="ARBA00022801"/>
    </source>
</evidence>
<feature type="compositionally biased region" description="Basic residues" evidence="5">
    <location>
        <begin position="126"/>
        <end position="136"/>
    </location>
</feature>
<feature type="compositionally biased region" description="Basic and acidic residues" evidence="5">
    <location>
        <begin position="229"/>
        <end position="249"/>
    </location>
</feature>
<feature type="compositionally biased region" description="Acidic residues" evidence="5">
    <location>
        <begin position="214"/>
        <end position="228"/>
    </location>
</feature>
<keyword evidence="3 4" id="KW-0904">Protein phosphatase</keyword>
<evidence type="ECO:0000256" key="1">
    <source>
        <dbReference type="ARBA" id="ARBA00022723"/>
    </source>
</evidence>
<evidence type="ECO:0000256" key="4">
    <source>
        <dbReference type="RuleBase" id="RU003465"/>
    </source>
</evidence>
<dbReference type="InterPro" id="IPR015655">
    <property type="entry name" value="PP2C"/>
</dbReference>
<protein>
    <recommendedName>
        <fullName evidence="6">PPM-type phosphatase domain-containing protein</fullName>
    </recommendedName>
</protein>
<name>A0AAN7U0M7_9MYCE</name>
<feature type="region of interest" description="Disordered" evidence="5">
    <location>
        <begin position="30"/>
        <end position="175"/>
    </location>
</feature>
<evidence type="ECO:0000259" key="6">
    <source>
        <dbReference type="PROSITE" id="PS51746"/>
    </source>
</evidence>
<dbReference type="SMART" id="SM00332">
    <property type="entry name" value="PP2Cc"/>
    <property type="match status" value="1"/>
</dbReference>
<gene>
    <name evidence="7" type="ORF">RB653_009221</name>
</gene>
<keyword evidence="2 4" id="KW-0378">Hydrolase</keyword>
<organism evidence="7 8">
    <name type="scientific">Dictyostelium firmibasis</name>
    <dbReference type="NCBI Taxonomy" id="79012"/>
    <lineage>
        <taxon>Eukaryota</taxon>
        <taxon>Amoebozoa</taxon>
        <taxon>Evosea</taxon>
        <taxon>Eumycetozoa</taxon>
        <taxon>Dictyostelia</taxon>
        <taxon>Dictyosteliales</taxon>
        <taxon>Dictyosteliaceae</taxon>
        <taxon>Dictyostelium</taxon>
    </lineage>
</organism>
<evidence type="ECO:0000313" key="8">
    <source>
        <dbReference type="Proteomes" id="UP001344447"/>
    </source>
</evidence>
<dbReference type="GO" id="GO:0004722">
    <property type="term" value="F:protein serine/threonine phosphatase activity"/>
    <property type="evidence" value="ECO:0007669"/>
    <property type="project" value="InterPro"/>
</dbReference>
<dbReference type="Proteomes" id="UP001344447">
    <property type="component" value="Unassembled WGS sequence"/>
</dbReference>
<dbReference type="PANTHER" id="PTHR47992">
    <property type="entry name" value="PROTEIN PHOSPHATASE"/>
    <property type="match status" value="1"/>
</dbReference>
<sequence length="534" mass="59987">MDTAVANDSGYEISWISDNYLKFIIKKSPVKKTTTTTSSSSSPTKSPSPSKNKRERLQLDSVGEDDGDSGNHKLPSLDEFKASINNPSGDSDKNSTISNNSNSENIDNAPLLTVPELTLKDFNINKKQKKQKHQKHQKDQKDQKQKQQKDIIFKDLEVSKNINDNPPNTEKQQMEIQSMSKLVLNPQSLASTTPTATTTTTTTTTATTTSSDNNNDEDIEIEQQEENEKEVKEKNKQEESHQQEQHEKDDEILDLSYNGNTILGTRDENQDTFFHKHLKSKKIRVIGVFDGHGDEGMDASVTTRDIISNCIEKEIVNSNEESNDFYDKYITNSFLEANEVLLEKGKISGDWGTTATLAIINENKIRVGWVGDSMAVLFKQSASGKDFTPIQLSIDHKPENPLEKKRIVSTGGRVVYRCGCYRVIPNKNDYNNDDIMKQRLALNMSRALGHVVLSKYGVSSTPEFHSESLNPGDYVILASDGLWNVLDLKTIQKYIKKSTSVKELTDLLLSVVESKCQNFKIPCDNVTICCYRHS</sequence>
<dbReference type="Gene3D" id="3.60.40.10">
    <property type="entry name" value="PPM-type phosphatase domain"/>
    <property type="match status" value="1"/>
</dbReference>